<evidence type="ECO:0008006" key="4">
    <source>
        <dbReference type="Google" id="ProtNLM"/>
    </source>
</evidence>
<reference evidence="2 3" key="1">
    <citation type="journal article" date="2016" name="Int. J. Syst. Evol. Microbiol.">
        <title>Pontibacter aydingkolensis sp. nov., isolated from soil of a salt lake.</title>
        <authorList>
            <person name="Osman G."/>
            <person name="Zhang T."/>
            <person name="Lou K."/>
            <person name="Gao Y."/>
            <person name="Chang W."/>
            <person name="Lin Q."/>
            <person name="Yang H.M."/>
            <person name="Huo X.D."/>
            <person name="Wang N."/>
        </authorList>
    </citation>
    <scope>NUCLEOTIDE SEQUENCE [LARGE SCALE GENOMIC DNA]</scope>
    <source>
        <strain evidence="2 3">KACC 19255</strain>
    </source>
</reference>
<name>A0ABS7CZE5_9BACT</name>
<evidence type="ECO:0000313" key="2">
    <source>
        <dbReference type="EMBL" id="MBW7469207.1"/>
    </source>
</evidence>
<organism evidence="2 3">
    <name type="scientific">Pontibacter aydingkolensis</name>
    <dbReference type="NCBI Taxonomy" id="1911536"/>
    <lineage>
        <taxon>Bacteria</taxon>
        <taxon>Pseudomonadati</taxon>
        <taxon>Bacteroidota</taxon>
        <taxon>Cytophagia</taxon>
        <taxon>Cytophagales</taxon>
        <taxon>Hymenobacteraceae</taxon>
        <taxon>Pontibacter</taxon>
    </lineage>
</organism>
<dbReference type="Proteomes" id="UP000813018">
    <property type="component" value="Unassembled WGS sequence"/>
</dbReference>
<feature type="region of interest" description="Disordered" evidence="1">
    <location>
        <begin position="1"/>
        <end position="74"/>
    </location>
</feature>
<protein>
    <recommendedName>
        <fullName evidence="4">YfhD family protein</fullName>
    </recommendedName>
</protein>
<accession>A0ABS7CZE5</accession>
<keyword evidence="3" id="KW-1185">Reference proteome</keyword>
<proteinExistence type="predicted"/>
<dbReference type="RefSeq" id="WP_219879079.1">
    <property type="nucleotide sequence ID" value="NZ_JAHYXK010000029.1"/>
</dbReference>
<evidence type="ECO:0000313" key="3">
    <source>
        <dbReference type="Proteomes" id="UP000813018"/>
    </source>
</evidence>
<gene>
    <name evidence="2" type="ORF">K0O23_19195</name>
</gene>
<dbReference type="EMBL" id="JAHYXK010000029">
    <property type="protein sequence ID" value="MBW7469207.1"/>
    <property type="molecule type" value="Genomic_DNA"/>
</dbReference>
<comment type="caution">
    <text evidence="2">The sequence shown here is derived from an EMBL/GenBank/DDBJ whole genome shotgun (WGS) entry which is preliminary data.</text>
</comment>
<feature type="compositionally biased region" description="Basic and acidic residues" evidence="1">
    <location>
        <begin position="1"/>
        <end position="46"/>
    </location>
</feature>
<evidence type="ECO:0000256" key="1">
    <source>
        <dbReference type="SAM" id="MobiDB-lite"/>
    </source>
</evidence>
<sequence>MKNKDNFRTTNDADKLGEGAPRKNIDKNPAPREADRESLNTPKENEVYVDLEPDELHVGDEPVEEVEEKQKKKK</sequence>